<evidence type="ECO:0000256" key="1">
    <source>
        <dbReference type="SAM" id="Phobius"/>
    </source>
</evidence>
<name>A0A1H9EKB4_9LACT</name>
<feature type="transmembrane region" description="Helical" evidence="1">
    <location>
        <begin position="49"/>
        <end position="81"/>
    </location>
</feature>
<protein>
    <submittedName>
        <fullName evidence="2">Uncharacterized protein</fullName>
    </submittedName>
</protein>
<organism evidence="2 3">
    <name type="scientific">Ignavigranum ruoffiae</name>
    <dbReference type="NCBI Taxonomy" id="89093"/>
    <lineage>
        <taxon>Bacteria</taxon>
        <taxon>Bacillati</taxon>
        <taxon>Bacillota</taxon>
        <taxon>Bacilli</taxon>
        <taxon>Lactobacillales</taxon>
        <taxon>Aerococcaceae</taxon>
        <taxon>Ignavigranum</taxon>
    </lineage>
</organism>
<dbReference type="RefSeq" id="WP_092572008.1">
    <property type="nucleotide sequence ID" value="NZ_CALUDV010000033.1"/>
</dbReference>
<dbReference type="Proteomes" id="UP000198833">
    <property type="component" value="Unassembled WGS sequence"/>
</dbReference>
<dbReference type="AlphaFoldDB" id="A0A1H9EKB4"/>
<evidence type="ECO:0000313" key="2">
    <source>
        <dbReference type="EMBL" id="SEQ25997.1"/>
    </source>
</evidence>
<accession>A0A1H9EKB4</accession>
<sequence length="85" mass="9903">MRNQHTTVPKVHFLISPTETHKYTLKPSVSRTSFQHDHQLINHLQEHPWLWWIVILVGMPLASLLAVATMTSLFSLFFVFFDSLS</sequence>
<gene>
    <name evidence="2" type="ORF">SAMN04488558_10759</name>
</gene>
<keyword evidence="3" id="KW-1185">Reference proteome</keyword>
<dbReference type="STRING" id="89093.SAMN04488558_10759"/>
<evidence type="ECO:0000313" key="3">
    <source>
        <dbReference type="Proteomes" id="UP000198833"/>
    </source>
</evidence>
<keyword evidence="1" id="KW-1133">Transmembrane helix</keyword>
<reference evidence="2 3" key="1">
    <citation type="submission" date="2016-10" db="EMBL/GenBank/DDBJ databases">
        <authorList>
            <person name="de Groot N.N."/>
        </authorList>
    </citation>
    <scope>NUCLEOTIDE SEQUENCE [LARGE SCALE GENOMIC DNA]</scope>
    <source>
        <strain evidence="2 3">DSM 15695</strain>
    </source>
</reference>
<proteinExistence type="predicted"/>
<keyword evidence="1" id="KW-0472">Membrane</keyword>
<keyword evidence="1" id="KW-0812">Transmembrane</keyword>
<dbReference type="EMBL" id="FOEN01000007">
    <property type="protein sequence ID" value="SEQ25997.1"/>
    <property type="molecule type" value="Genomic_DNA"/>
</dbReference>